<feature type="domain" description="Outer membrane protein beta-barrel" evidence="3">
    <location>
        <begin position="24"/>
        <end position="182"/>
    </location>
</feature>
<dbReference type="Proteomes" id="UP000283522">
    <property type="component" value="Unassembled WGS sequence"/>
</dbReference>
<gene>
    <name evidence="4" type="ORF">D0X99_16730</name>
</gene>
<dbReference type="EMBL" id="QXML01000009">
    <property type="protein sequence ID" value="RIW13415.1"/>
    <property type="molecule type" value="Genomic_DNA"/>
</dbReference>
<proteinExistence type="predicted"/>
<sequence>MDWSSVGLPQIQQKTQMKNKGIVIALMLLAFGAHAQISPTSIPEKKYAVVAKTKLGISQLELGNKKLINGSLTQLEVLLSRSLSKKFLVEAGIGFSQFNGNDVNQGEYVNYKNNNLRFPINVVYSRDLSKPVSLVFGLGAYGIYYARTDMTGYYTGSGSGVNAGTNALLGAHFRVSEKAGFRIMTEVQRDLSWISKPNEVQFRERMNALISLNFLVKL</sequence>
<accession>A0A418PNG0</accession>
<protein>
    <recommendedName>
        <fullName evidence="3">Outer membrane protein beta-barrel domain-containing protein</fullName>
    </recommendedName>
</protein>
<dbReference type="Pfam" id="PF13505">
    <property type="entry name" value="OMP_b-brl"/>
    <property type="match status" value="1"/>
</dbReference>
<evidence type="ECO:0000313" key="4">
    <source>
        <dbReference type="EMBL" id="RIW13415.1"/>
    </source>
</evidence>
<evidence type="ECO:0000259" key="3">
    <source>
        <dbReference type="Pfam" id="PF13505"/>
    </source>
</evidence>
<evidence type="ECO:0000313" key="5">
    <source>
        <dbReference type="Proteomes" id="UP000283522"/>
    </source>
</evidence>
<feature type="signal peptide" evidence="2">
    <location>
        <begin position="1"/>
        <end position="35"/>
    </location>
</feature>
<reference evidence="4 5" key="1">
    <citation type="submission" date="2018-09" db="EMBL/GenBank/DDBJ databases">
        <authorList>
            <person name="Wang X."/>
            <person name="Du Z."/>
        </authorList>
    </citation>
    <scope>NUCLEOTIDE SEQUENCE [LARGE SCALE GENOMIC DNA]</scope>
    <source>
        <strain evidence="4 5">N3</strain>
    </source>
</reference>
<evidence type="ECO:0000256" key="2">
    <source>
        <dbReference type="SAM" id="SignalP"/>
    </source>
</evidence>
<keyword evidence="1 2" id="KW-0732">Signal</keyword>
<comment type="caution">
    <text evidence="4">The sequence shown here is derived from an EMBL/GenBank/DDBJ whole genome shotgun (WGS) entry which is preliminary data.</text>
</comment>
<keyword evidence="5" id="KW-1185">Reference proteome</keyword>
<dbReference type="InterPro" id="IPR027385">
    <property type="entry name" value="Beta-barrel_OMP"/>
</dbReference>
<feature type="chain" id="PRO_5019462158" description="Outer membrane protein beta-barrel domain-containing protein" evidence="2">
    <location>
        <begin position="36"/>
        <end position="218"/>
    </location>
</feature>
<organism evidence="4 5">
    <name type="scientific">Algoriphagus lacus</name>
    <dbReference type="NCBI Taxonomy" id="2056311"/>
    <lineage>
        <taxon>Bacteria</taxon>
        <taxon>Pseudomonadati</taxon>
        <taxon>Bacteroidota</taxon>
        <taxon>Cytophagia</taxon>
        <taxon>Cytophagales</taxon>
        <taxon>Cyclobacteriaceae</taxon>
        <taxon>Algoriphagus</taxon>
    </lineage>
</organism>
<name>A0A418PNG0_9BACT</name>
<dbReference type="AlphaFoldDB" id="A0A418PNG0"/>
<evidence type="ECO:0000256" key="1">
    <source>
        <dbReference type="ARBA" id="ARBA00022729"/>
    </source>
</evidence>